<keyword evidence="9" id="KW-0137">Centromere</keyword>
<evidence type="ECO:0000256" key="3">
    <source>
        <dbReference type="ARBA" id="ARBA00022454"/>
    </source>
</evidence>
<keyword evidence="5" id="KW-0498">Mitosis</keyword>
<feature type="coiled-coil region" evidence="10">
    <location>
        <begin position="98"/>
        <end position="125"/>
    </location>
</feature>
<evidence type="ECO:0000313" key="12">
    <source>
        <dbReference type="EMBL" id="CAG8556110.1"/>
    </source>
</evidence>
<organism evidence="12 13">
    <name type="scientific">Acaulospora morrowiae</name>
    <dbReference type="NCBI Taxonomy" id="94023"/>
    <lineage>
        <taxon>Eukaryota</taxon>
        <taxon>Fungi</taxon>
        <taxon>Fungi incertae sedis</taxon>
        <taxon>Mucoromycota</taxon>
        <taxon>Glomeromycotina</taxon>
        <taxon>Glomeromycetes</taxon>
        <taxon>Diversisporales</taxon>
        <taxon>Acaulosporaceae</taxon>
        <taxon>Acaulospora</taxon>
    </lineage>
</organism>
<evidence type="ECO:0000256" key="11">
    <source>
        <dbReference type="SAM" id="MobiDB-lite"/>
    </source>
</evidence>
<dbReference type="Proteomes" id="UP000789342">
    <property type="component" value="Unassembled WGS sequence"/>
</dbReference>
<dbReference type="InterPro" id="IPR007128">
    <property type="entry name" value="PMF1/Nnf1"/>
</dbReference>
<dbReference type="GO" id="GO:0005634">
    <property type="term" value="C:nucleus"/>
    <property type="evidence" value="ECO:0007669"/>
    <property type="project" value="UniProtKB-SubCell"/>
</dbReference>
<protein>
    <submittedName>
        <fullName evidence="12">11043_t:CDS:1</fullName>
    </submittedName>
</protein>
<keyword evidence="6" id="KW-0995">Kinetochore</keyword>
<comment type="subcellular location">
    <subcellularLocation>
        <location evidence="2">Chromosome</location>
        <location evidence="2">Centromere</location>
        <location evidence="2">Kinetochore</location>
    </subcellularLocation>
    <subcellularLocation>
        <location evidence="1">Nucleus</location>
    </subcellularLocation>
</comment>
<sequence>MSVQDVSFNQSASSRSQISQGPRLKSLHAVLEKSLSEVLTNFRYNGSCIDQIQRRNVSEKLNEFDALIEKAQRERSPEDQSPLDYPVSPPKILRAKTLPIKEEELNRLEKEFLKMSEENARLMSELKFKKERSTKVSSSVQEIIIEINKVVEVTTEIPVGEMQTIIETINNNSSTYLEESSVILNFGEEVEQTINDHAFNK</sequence>
<keyword evidence="7" id="KW-0539">Nucleus</keyword>
<keyword evidence="10" id="KW-0175">Coiled coil</keyword>
<dbReference type="AlphaFoldDB" id="A0A9N9B5R4"/>
<evidence type="ECO:0000256" key="4">
    <source>
        <dbReference type="ARBA" id="ARBA00022618"/>
    </source>
</evidence>
<gene>
    <name evidence="12" type="ORF">AMORRO_LOCUS5798</name>
</gene>
<dbReference type="GO" id="GO:0000444">
    <property type="term" value="C:MIS12/MIND type complex"/>
    <property type="evidence" value="ECO:0007669"/>
    <property type="project" value="InterPro"/>
</dbReference>
<evidence type="ECO:0000256" key="7">
    <source>
        <dbReference type="ARBA" id="ARBA00023242"/>
    </source>
</evidence>
<dbReference type="Pfam" id="PF03980">
    <property type="entry name" value="Nnf1"/>
    <property type="match status" value="1"/>
</dbReference>
<dbReference type="OrthoDB" id="18453at2759"/>
<evidence type="ECO:0000256" key="5">
    <source>
        <dbReference type="ARBA" id="ARBA00022776"/>
    </source>
</evidence>
<feature type="region of interest" description="Disordered" evidence="11">
    <location>
        <begin position="1"/>
        <end position="23"/>
    </location>
</feature>
<keyword evidence="4" id="KW-0132">Cell division</keyword>
<dbReference type="GO" id="GO:0051301">
    <property type="term" value="P:cell division"/>
    <property type="evidence" value="ECO:0007669"/>
    <property type="project" value="UniProtKB-KW"/>
</dbReference>
<keyword evidence="8" id="KW-0131">Cell cycle</keyword>
<dbReference type="EMBL" id="CAJVPV010003625">
    <property type="protein sequence ID" value="CAG8556110.1"/>
    <property type="molecule type" value="Genomic_DNA"/>
</dbReference>
<name>A0A9N9B5R4_9GLOM</name>
<evidence type="ECO:0000256" key="2">
    <source>
        <dbReference type="ARBA" id="ARBA00004629"/>
    </source>
</evidence>
<evidence type="ECO:0000256" key="6">
    <source>
        <dbReference type="ARBA" id="ARBA00022838"/>
    </source>
</evidence>
<evidence type="ECO:0000256" key="8">
    <source>
        <dbReference type="ARBA" id="ARBA00023306"/>
    </source>
</evidence>
<reference evidence="12" key="1">
    <citation type="submission" date="2021-06" db="EMBL/GenBank/DDBJ databases">
        <authorList>
            <person name="Kallberg Y."/>
            <person name="Tangrot J."/>
            <person name="Rosling A."/>
        </authorList>
    </citation>
    <scope>NUCLEOTIDE SEQUENCE</scope>
    <source>
        <strain evidence="12">CL551</strain>
    </source>
</reference>
<evidence type="ECO:0000256" key="10">
    <source>
        <dbReference type="SAM" id="Coils"/>
    </source>
</evidence>
<feature type="compositionally biased region" description="Polar residues" evidence="11">
    <location>
        <begin position="1"/>
        <end position="20"/>
    </location>
</feature>
<accession>A0A9N9B5R4</accession>
<keyword evidence="3" id="KW-0158">Chromosome</keyword>
<evidence type="ECO:0000256" key="1">
    <source>
        <dbReference type="ARBA" id="ARBA00004123"/>
    </source>
</evidence>
<proteinExistence type="predicted"/>
<comment type="caution">
    <text evidence="12">The sequence shown here is derived from an EMBL/GenBank/DDBJ whole genome shotgun (WGS) entry which is preliminary data.</text>
</comment>
<evidence type="ECO:0000313" key="13">
    <source>
        <dbReference type="Proteomes" id="UP000789342"/>
    </source>
</evidence>
<evidence type="ECO:0000256" key="9">
    <source>
        <dbReference type="ARBA" id="ARBA00023328"/>
    </source>
</evidence>
<keyword evidence="13" id="KW-1185">Reference proteome</keyword>